<dbReference type="SUPFAM" id="SSF47413">
    <property type="entry name" value="lambda repressor-like DNA-binding domains"/>
    <property type="match status" value="1"/>
</dbReference>
<dbReference type="Gene3D" id="1.10.260.40">
    <property type="entry name" value="lambda repressor-like DNA-binding domains"/>
    <property type="match status" value="1"/>
</dbReference>
<dbReference type="Pfam" id="PF19054">
    <property type="entry name" value="DUF5753"/>
    <property type="match status" value="1"/>
</dbReference>
<dbReference type="HOGENOM" id="CLU_055817_1_0_11"/>
<dbReference type="GeneID" id="92876373"/>
<dbReference type="InterPro" id="IPR010982">
    <property type="entry name" value="Lambda_DNA-bd_dom_sf"/>
</dbReference>
<evidence type="ECO:0000313" key="2">
    <source>
        <dbReference type="EMBL" id="ADJ50466.1"/>
    </source>
</evidence>
<dbReference type="InterPro" id="IPR043917">
    <property type="entry name" value="DUF5753"/>
</dbReference>
<dbReference type="OrthoDB" id="3609657at2"/>
<dbReference type="AlphaFoldDB" id="A0A0H3DIG4"/>
<organism evidence="2 3">
    <name type="scientific">Amycolatopsis mediterranei (strain U-32)</name>
    <dbReference type="NCBI Taxonomy" id="749927"/>
    <lineage>
        <taxon>Bacteria</taxon>
        <taxon>Bacillati</taxon>
        <taxon>Actinomycetota</taxon>
        <taxon>Actinomycetes</taxon>
        <taxon>Pseudonocardiales</taxon>
        <taxon>Pseudonocardiaceae</taxon>
        <taxon>Amycolatopsis</taxon>
    </lineage>
</organism>
<evidence type="ECO:0000313" key="3">
    <source>
        <dbReference type="Proteomes" id="UP000000328"/>
    </source>
</evidence>
<dbReference type="eggNOG" id="COG1396">
    <property type="taxonomic scope" value="Bacteria"/>
</dbReference>
<dbReference type="GO" id="GO:0003677">
    <property type="term" value="F:DNA binding"/>
    <property type="evidence" value="ECO:0007669"/>
    <property type="project" value="InterPro"/>
</dbReference>
<dbReference type="Proteomes" id="UP000000328">
    <property type="component" value="Chromosome"/>
</dbReference>
<dbReference type="Pfam" id="PF01381">
    <property type="entry name" value="HTH_3"/>
    <property type="match status" value="1"/>
</dbReference>
<proteinExistence type="predicted"/>
<name>A0A0H3DIG4_AMYMU</name>
<dbReference type="KEGG" id="amd:AMED_8773"/>
<dbReference type="InterPro" id="IPR001387">
    <property type="entry name" value="Cro/C1-type_HTH"/>
</dbReference>
<dbReference type="PROSITE" id="PS50943">
    <property type="entry name" value="HTH_CROC1"/>
    <property type="match status" value="1"/>
</dbReference>
<dbReference type="EMBL" id="CP002000">
    <property type="protein sequence ID" value="ADJ50466.1"/>
    <property type="molecule type" value="Genomic_DNA"/>
</dbReference>
<reference evidence="2 3" key="1">
    <citation type="journal article" date="2010" name="Cell Res.">
        <title>Complete genome sequence of the rifamycin SV-producing Amycolatopsis mediterranei U32 revealed its genetic characteristics in phylogeny and metabolism.</title>
        <authorList>
            <person name="Zhao W."/>
            <person name="Zhong Y."/>
            <person name="Yuan H."/>
            <person name="Wang J."/>
            <person name="Zheng H."/>
            <person name="Wang Y."/>
            <person name="Cen X."/>
            <person name="Xu F."/>
            <person name="Bai J."/>
            <person name="Han X."/>
            <person name="Lu G."/>
            <person name="Zhu Y."/>
            <person name="Shao Z."/>
            <person name="Yan H."/>
            <person name="Li C."/>
            <person name="Peng N."/>
            <person name="Zhang Z."/>
            <person name="Zhang Y."/>
            <person name="Lin W."/>
            <person name="Fan Y."/>
            <person name="Qin Z."/>
            <person name="Hu Y."/>
            <person name="Zhu B."/>
            <person name="Wang S."/>
            <person name="Ding X."/>
            <person name="Zhao G.P."/>
        </authorList>
    </citation>
    <scope>NUCLEOTIDE SEQUENCE [LARGE SCALE GENOMIC DNA]</scope>
    <source>
        <strain evidence="3">U-32</strain>
    </source>
</reference>
<sequence>MTETALRPAVIALAGGLREARKERGIGLRRLADMIGIYPAVLSSFELGQRAPQDTIVAHILGVLRAPQSVREHLIDLARRSHDRDLIDRTGRAENYLRTAFEQRSTRVTEWSPTLIPEVLQTAEYARALRDTGLLDPETADVSCLLRTARQLALSDEAGPPHTFLIGEVATRPDACTSEVLRDQLDQLRDWARRPRIGVRLVPAADCPPGVVEPFTLYERRAGALAVALRHHHGAVYSTHQDALTTYEKAARAIRRHAAENAWP</sequence>
<dbReference type="RefSeq" id="WP_013230493.1">
    <property type="nucleotide sequence ID" value="NC_014318.1"/>
</dbReference>
<protein>
    <submittedName>
        <fullName evidence="2">XRE family transcriptional regulator</fullName>
    </submittedName>
</protein>
<dbReference type="CDD" id="cd00093">
    <property type="entry name" value="HTH_XRE"/>
    <property type="match status" value="1"/>
</dbReference>
<accession>A0A0H3DIG4</accession>
<gene>
    <name evidence="2" type="ordered locus">AMED_8773</name>
</gene>
<feature type="domain" description="HTH cro/C1-type" evidence="1">
    <location>
        <begin position="17"/>
        <end position="71"/>
    </location>
</feature>
<evidence type="ECO:0000259" key="1">
    <source>
        <dbReference type="PROSITE" id="PS50943"/>
    </source>
</evidence>
<dbReference type="PATRIC" id="fig|749927.5.peg.9106"/>